<dbReference type="RefSeq" id="WP_249602959.1">
    <property type="nucleotide sequence ID" value="NZ_JAKHSK010000036.1"/>
</dbReference>
<accession>A0A9X1ZSI4</accession>
<dbReference type="AlphaFoldDB" id="A0A9X1ZSI4"/>
<name>A0A9X1ZSI4_9FLAO</name>
<proteinExistence type="predicted"/>
<dbReference type="Proteomes" id="UP001139521">
    <property type="component" value="Unassembled WGS sequence"/>
</dbReference>
<organism evidence="1 2">
    <name type="scientific">Zunongwangia pacifica</name>
    <dbReference type="NCBI Taxonomy" id="2911062"/>
    <lineage>
        <taxon>Bacteria</taxon>
        <taxon>Pseudomonadati</taxon>
        <taxon>Bacteroidota</taxon>
        <taxon>Flavobacteriia</taxon>
        <taxon>Flavobacteriales</taxon>
        <taxon>Flavobacteriaceae</taxon>
        <taxon>Zunongwangia</taxon>
    </lineage>
</organism>
<gene>
    <name evidence="1" type="ORF">L1967_18355</name>
</gene>
<dbReference type="EMBL" id="JAKHSK010000036">
    <property type="protein sequence ID" value="MCL6220257.1"/>
    <property type="molecule type" value="Genomic_DNA"/>
</dbReference>
<evidence type="ECO:0000313" key="2">
    <source>
        <dbReference type="Proteomes" id="UP001139521"/>
    </source>
</evidence>
<comment type="caution">
    <text evidence="1">The sequence shown here is derived from an EMBL/GenBank/DDBJ whole genome shotgun (WGS) entry which is preliminary data.</text>
</comment>
<protein>
    <submittedName>
        <fullName evidence="1">Uncharacterized protein</fullName>
    </submittedName>
</protein>
<evidence type="ECO:0000313" key="1">
    <source>
        <dbReference type="EMBL" id="MCL6220257.1"/>
    </source>
</evidence>
<reference evidence="1" key="1">
    <citation type="submission" date="2022-01" db="EMBL/GenBank/DDBJ databases">
        <title>Genome sequencing of Zunongwangia sp. M21534 genome.</title>
        <authorList>
            <person name="Chen Y."/>
            <person name="Dong C."/>
            <person name="Shao Z."/>
        </authorList>
    </citation>
    <scope>NUCLEOTIDE SEQUENCE</scope>
    <source>
        <strain evidence="1">MCCC M21534</strain>
    </source>
</reference>
<sequence>MDTESSKEQGVGKPKTDVIAKEYPKYEQMPPGLFNLNLKQSAKVKIQKRGVQKDEGTKEQMNAF</sequence>
<keyword evidence="2" id="KW-1185">Reference proteome</keyword>